<dbReference type="RefSeq" id="WP_155846994.1">
    <property type="nucleotide sequence ID" value="NZ_CP038613.1"/>
</dbReference>
<reference evidence="1" key="1">
    <citation type="journal article" date="2010" name="Insect Mol. Biol.">
        <title>The draft genome sequence of Arsenophonus nasoniae, son-killer bacterium of Nasonia vitripennis, reveals genes associated with virulence and symbiosis.</title>
        <authorList>
            <person name="Wilkes T."/>
            <person name="Darby A.C."/>
            <person name="Choi J."/>
            <person name="Colborne J.K."/>
            <person name="Werren J.H."/>
            <person name="Hurst G.D.D."/>
        </authorList>
    </citation>
    <scope>NUCLEOTIDE SEQUENCE</scope>
</reference>
<evidence type="ECO:0000313" key="2">
    <source>
        <dbReference type="EMBL" id="WGM02185.1"/>
    </source>
</evidence>
<evidence type="ECO:0000313" key="3">
    <source>
        <dbReference type="EMBL" id="WGM05341.1"/>
    </source>
</evidence>
<reference evidence="2" key="2">
    <citation type="submission" date="2023-04" db="EMBL/GenBank/DDBJ databases">
        <title>Genome dynamics across the evolutionary transition to endosymbiosis.</title>
        <authorList>
            <person name="Siozios S."/>
            <person name="Nadal-Jimenez P."/>
            <person name="Azagi T."/>
            <person name="Sprong H."/>
            <person name="Frost C.L."/>
            <person name="Parratt S.R."/>
            <person name="Taylor G."/>
            <person name="Brettell L."/>
            <person name="Lew K.C."/>
            <person name="Croft L."/>
            <person name="King K.C."/>
            <person name="Brockhurst M.A."/>
            <person name="Hypsa V."/>
            <person name="Novakova E."/>
            <person name="Darby A.C."/>
            <person name="Hurst G.D.D."/>
        </authorList>
    </citation>
    <scope>NUCLEOTIDE SEQUENCE</scope>
    <source>
        <strain evidence="3">ANv_CAN</strain>
        <strain evidence="2">APv</strain>
    </source>
</reference>
<dbReference type="AlphaFoldDB" id="D2U3V3"/>
<organism evidence="1">
    <name type="scientific">Arsenophonus nasoniae</name>
    <name type="common">son-killer infecting Nasonia vitripennis</name>
    <dbReference type="NCBI Taxonomy" id="638"/>
    <lineage>
        <taxon>Bacteria</taxon>
        <taxon>Pseudomonadati</taxon>
        <taxon>Pseudomonadota</taxon>
        <taxon>Gammaproteobacteria</taxon>
        <taxon>Enterobacterales</taxon>
        <taxon>Morganellaceae</taxon>
        <taxon>Arsenophonus</taxon>
    </lineage>
</organism>
<dbReference type="Proteomes" id="UP001177595">
    <property type="component" value="Chromosome"/>
</dbReference>
<proteinExistence type="predicted"/>
<dbReference type="EMBL" id="CP123504">
    <property type="protein sequence ID" value="WGM02185.1"/>
    <property type="molecule type" value="Genomic_DNA"/>
</dbReference>
<sequence length="51" mass="5548">MSDTPPTLLKLHTWPENCSVTSSPSITNLFAVDKKALTVSLSYALAEIISR</sequence>
<keyword evidence="4" id="KW-1185">Reference proteome</keyword>
<evidence type="ECO:0000313" key="1">
    <source>
        <dbReference type="EMBL" id="CBA76113.1"/>
    </source>
</evidence>
<dbReference type="EMBL" id="CP123523">
    <property type="protein sequence ID" value="WGM05341.1"/>
    <property type="molecule type" value="Genomic_DNA"/>
</dbReference>
<accession>D2U3V3</accession>
<protein>
    <submittedName>
        <fullName evidence="1">Uncharacterized protein</fullName>
    </submittedName>
</protein>
<evidence type="ECO:0000313" key="4">
    <source>
        <dbReference type="Proteomes" id="UP001177592"/>
    </source>
</evidence>
<dbReference type="Proteomes" id="UP001177592">
    <property type="component" value="Chromosome"/>
</dbReference>
<name>D2U3V3_9GAMM</name>
<dbReference type="GeneID" id="96879133"/>
<gene>
    <name evidence="1" type="ORF">ARN_33440</name>
    <name evidence="2" type="ORF">QE210_03505</name>
    <name evidence="3" type="ORF">QE258_17745</name>
</gene>
<dbReference type="EMBL" id="FN545263">
    <property type="protein sequence ID" value="CBA76113.1"/>
    <property type="molecule type" value="Genomic_DNA"/>
</dbReference>